<reference evidence="2 3" key="1">
    <citation type="submission" date="2018-06" db="EMBL/GenBank/DDBJ databases">
        <title>Comparative genomics reveals the genomic features of Rhizophagus irregularis, R. cerebriforme, R. diaphanum and Gigaspora rosea, and their symbiotic lifestyle signature.</title>
        <authorList>
            <person name="Morin E."/>
            <person name="San Clemente H."/>
            <person name="Chen E.C.H."/>
            <person name="De La Providencia I."/>
            <person name="Hainaut M."/>
            <person name="Kuo A."/>
            <person name="Kohler A."/>
            <person name="Murat C."/>
            <person name="Tang N."/>
            <person name="Roy S."/>
            <person name="Loubradou J."/>
            <person name="Henrissat B."/>
            <person name="Grigoriev I.V."/>
            <person name="Corradi N."/>
            <person name="Roux C."/>
            <person name="Martin F.M."/>
        </authorList>
    </citation>
    <scope>NUCLEOTIDE SEQUENCE [LARGE SCALE GENOMIC DNA]</scope>
    <source>
        <strain evidence="2 3">DAOM 194757</strain>
    </source>
</reference>
<gene>
    <name evidence="2" type="ORF">C2G38_2173999</name>
</gene>
<name>A0A397VJ05_9GLOM</name>
<evidence type="ECO:0000313" key="2">
    <source>
        <dbReference type="EMBL" id="RIB22434.1"/>
    </source>
</evidence>
<sequence>MNFGGSWDREFDLIIANALDFLGEPQDVTNLSEPLIYNISHTIPFLQPENDEILEDMKQLFVAQEILENNILDAITLSQSTFVSQPNSLPNSVQIYHASHDIPDIYSASQPTYDPNLSENILNLLLIQLGQFPQGFMQNTVSTPQSGNLPNNAQELEKILAELKRIDWAQRELKKVTDKRQELERKLDDAKNELIKLISKFLSVRNQI</sequence>
<protein>
    <submittedName>
        <fullName evidence="2">Uncharacterized protein</fullName>
    </submittedName>
</protein>
<dbReference type="Proteomes" id="UP000266673">
    <property type="component" value="Unassembled WGS sequence"/>
</dbReference>
<organism evidence="2 3">
    <name type="scientific">Gigaspora rosea</name>
    <dbReference type="NCBI Taxonomy" id="44941"/>
    <lineage>
        <taxon>Eukaryota</taxon>
        <taxon>Fungi</taxon>
        <taxon>Fungi incertae sedis</taxon>
        <taxon>Mucoromycota</taxon>
        <taxon>Glomeromycotina</taxon>
        <taxon>Glomeromycetes</taxon>
        <taxon>Diversisporales</taxon>
        <taxon>Gigasporaceae</taxon>
        <taxon>Gigaspora</taxon>
    </lineage>
</organism>
<keyword evidence="1" id="KW-0175">Coiled coil</keyword>
<dbReference type="AlphaFoldDB" id="A0A397VJ05"/>
<evidence type="ECO:0000313" key="3">
    <source>
        <dbReference type="Proteomes" id="UP000266673"/>
    </source>
</evidence>
<dbReference type="EMBL" id="QKWP01000309">
    <property type="protein sequence ID" value="RIB22434.1"/>
    <property type="molecule type" value="Genomic_DNA"/>
</dbReference>
<comment type="caution">
    <text evidence="2">The sequence shown here is derived from an EMBL/GenBank/DDBJ whole genome shotgun (WGS) entry which is preliminary data.</text>
</comment>
<accession>A0A397VJ05</accession>
<keyword evidence="3" id="KW-1185">Reference proteome</keyword>
<feature type="coiled-coil region" evidence="1">
    <location>
        <begin position="166"/>
        <end position="200"/>
    </location>
</feature>
<proteinExistence type="predicted"/>
<evidence type="ECO:0000256" key="1">
    <source>
        <dbReference type="SAM" id="Coils"/>
    </source>
</evidence>